<dbReference type="AlphaFoldDB" id="X0Z8K2"/>
<organism evidence="1">
    <name type="scientific">marine sediment metagenome</name>
    <dbReference type="NCBI Taxonomy" id="412755"/>
    <lineage>
        <taxon>unclassified sequences</taxon>
        <taxon>metagenomes</taxon>
        <taxon>ecological metagenomes</taxon>
    </lineage>
</organism>
<proteinExistence type="predicted"/>
<gene>
    <name evidence="1" type="ORF">S01H4_16758</name>
</gene>
<accession>X0Z8K2</accession>
<evidence type="ECO:0000313" key="1">
    <source>
        <dbReference type="EMBL" id="GAG56713.1"/>
    </source>
</evidence>
<protein>
    <submittedName>
        <fullName evidence="1">Uncharacterized protein</fullName>
    </submittedName>
</protein>
<dbReference type="EMBL" id="BART01007357">
    <property type="protein sequence ID" value="GAG56713.1"/>
    <property type="molecule type" value="Genomic_DNA"/>
</dbReference>
<sequence>MSQYFNIKSKKVKEKMDFFADNFKFPADPFNFPYRSSKGLIAQDNKKPDVTVYVWCFFGDISWGINKPEICAKGTNIYTTSKH</sequence>
<name>X0Z8K2_9ZZZZ</name>
<reference evidence="1" key="1">
    <citation type="journal article" date="2014" name="Front. Microbiol.">
        <title>High frequency of phylogenetically diverse reductive dehalogenase-homologous genes in deep subseafloor sedimentary metagenomes.</title>
        <authorList>
            <person name="Kawai M."/>
            <person name="Futagami T."/>
            <person name="Toyoda A."/>
            <person name="Takaki Y."/>
            <person name="Nishi S."/>
            <person name="Hori S."/>
            <person name="Arai W."/>
            <person name="Tsubouchi T."/>
            <person name="Morono Y."/>
            <person name="Uchiyama I."/>
            <person name="Ito T."/>
            <person name="Fujiyama A."/>
            <person name="Inagaki F."/>
            <person name="Takami H."/>
        </authorList>
    </citation>
    <scope>NUCLEOTIDE SEQUENCE</scope>
    <source>
        <strain evidence="1">Expedition CK06-06</strain>
    </source>
</reference>
<comment type="caution">
    <text evidence="1">The sequence shown here is derived from an EMBL/GenBank/DDBJ whole genome shotgun (WGS) entry which is preliminary data.</text>
</comment>